<evidence type="ECO:0000313" key="3">
    <source>
        <dbReference type="Proteomes" id="UP000250223"/>
    </source>
</evidence>
<accession>A0A2X2WID0</accession>
<evidence type="ECO:0000256" key="1">
    <source>
        <dbReference type="SAM" id="Phobius"/>
    </source>
</evidence>
<sequence>MKWKLFKLHIKDKISVYFFILIITVISIIKGFINSNDLDLYTMDGFIKFIMILTSFFALNINTFVTYIQFSKTRKSFFYDRLKYSTIMTVFLAIISTIFTLFFKEKILREYLMVDYKLMMIIFIANFLFYLMCFSLEMFIIILRKSSYIALEFGMIFFYIILAIRFGIVTALYYNLNNFKYFVLATMAIIIFNLKMCHIALETVEIN</sequence>
<feature type="transmembrane region" description="Helical" evidence="1">
    <location>
        <begin position="45"/>
        <end position="70"/>
    </location>
</feature>
<dbReference type="RefSeq" id="WP_111921711.1">
    <property type="nucleotide sequence ID" value="NZ_JAAZKZ010000076.1"/>
</dbReference>
<feature type="transmembrane region" description="Helical" evidence="1">
    <location>
        <begin position="181"/>
        <end position="201"/>
    </location>
</feature>
<keyword evidence="1" id="KW-1133">Transmembrane helix</keyword>
<dbReference type="AlphaFoldDB" id="A0A2X2WID0"/>
<dbReference type="EMBL" id="UAWC01000025">
    <property type="protein sequence ID" value="SQB35705.1"/>
    <property type="molecule type" value="Genomic_DNA"/>
</dbReference>
<keyword evidence="1" id="KW-0812">Transmembrane</keyword>
<name>A0A2X2WID0_CLOCO</name>
<organism evidence="2 3">
    <name type="scientific">Clostridium cochlearium</name>
    <dbReference type="NCBI Taxonomy" id="1494"/>
    <lineage>
        <taxon>Bacteria</taxon>
        <taxon>Bacillati</taxon>
        <taxon>Bacillota</taxon>
        <taxon>Clostridia</taxon>
        <taxon>Eubacteriales</taxon>
        <taxon>Clostridiaceae</taxon>
        <taxon>Clostridium</taxon>
    </lineage>
</organism>
<proteinExistence type="predicted"/>
<keyword evidence="1" id="KW-0472">Membrane</keyword>
<protein>
    <submittedName>
        <fullName evidence="2">Uncharacterized protein</fullName>
    </submittedName>
</protein>
<evidence type="ECO:0000313" key="2">
    <source>
        <dbReference type="EMBL" id="SQB35705.1"/>
    </source>
</evidence>
<dbReference type="Proteomes" id="UP000250223">
    <property type="component" value="Unassembled WGS sequence"/>
</dbReference>
<feature type="transmembrane region" description="Helical" evidence="1">
    <location>
        <begin position="155"/>
        <end position="175"/>
    </location>
</feature>
<feature type="transmembrane region" description="Helical" evidence="1">
    <location>
        <begin position="14"/>
        <end position="33"/>
    </location>
</feature>
<feature type="transmembrane region" description="Helical" evidence="1">
    <location>
        <begin position="82"/>
        <end position="103"/>
    </location>
</feature>
<gene>
    <name evidence="2" type="ORF">NCTC13028_02104</name>
</gene>
<feature type="transmembrane region" description="Helical" evidence="1">
    <location>
        <begin position="118"/>
        <end position="143"/>
    </location>
</feature>
<reference evidence="2 3" key="1">
    <citation type="submission" date="2018-06" db="EMBL/GenBank/DDBJ databases">
        <authorList>
            <consortium name="Pathogen Informatics"/>
            <person name="Doyle S."/>
        </authorList>
    </citation>
    <scope>NUCLEOTIDE SEQUENCE [LARGE SCALE GENOMIC DNA]</scope>
    <source>
        <strain evidence="2 3">NCTC13028</strain>
    </source>
</reference>